<sequence length="150" mass="15671">MLATEFTIGDEGMKAASILAAAAVLAAASVSATPAPEGARVYFITPADGEVLGPEFTVRFGLEGMGVAPAGVEMANTGHHHLLINADPMPDLAAPLPASDQVRHFGGGQTETRLSLPPGDYRLQLVLGDHLHAPHQPPVMSEPIHIRVEE</sequence>
<accession>A0A291HT13</accession>
<organism evidence="2 3">
    <name type="scientific">Zobellella denitrificans</name>
    <dbReference type="NCBI Taxonomy" id="347534"/>
    <lineage>
        <taxon>Bacteria</taxon>
        <taxon>Pseudomonadati</taxon>
        <taxon>Pseudomonadota</taxon>
        <taxon>Gammaproteobacteria</taxon>
        <taxon>Aeromonadales</taxon>
        <taxon>Aeromonadaceae</taxon>
        <taxon>Zobellella</taxon>
    </lineage>
</organism>
<dbReference type="Proteomes" id="UP000217763">
    <property type="component" value="Chromosome"/>
</dbReference>
<gene>
    <name evidence="2" type="ORF">AN401_16745</name>
</gene>
<proteinExistence type="predicted"/>
<evidence type="ECO:0000313" key="2">
    <source>
        <dbReference type="EMBL" id="ATG75303.1"/>
    </source>
</evidence>
<name>A0A291HT13_9GAMM</name>
<evidence type="ECO:0000259" key="1">
    <source>
        <dbReference type="Pfam" id="PF14347"/>
    </source>
</evidence>
<dbReference type="InterPro" id="IPR025512">
    <property type="entry name" value="DUF4399"/>
</dbReference>
<protein>
    <submittedName>
        <fullName evidence="2">Rod shape-determining protein RodA</fullName>
    </submittedName>
</protein>
<keyword evidence="3" id="KW-1185">Reference proteome</keyword>
<dbReference type="KEGG" id="zdf:AN401_16745"/>
<evidence type="ECO:0000313" key="3">
    <source>
        <dbReference type="Proteomes" id="UP000217763"/>
    </source>
</evidence>
<dbReference type="EMBL" id="CP012621">
    <property type="protein sequence ID" value="ATG75303.1"/>
    <property type="molecule type" value="Genomic_DNA"/>
</dbReference>
<dbReference type="AlphaFoldDB" id="A0A291HT13"/>
<reference evidence="3" key="1">
    <citation type="submission" date="2015-09" db="EMBL/GenBank/DDBJ databases">
        <authorList>
            <person name="Shao Z."/>
            <person name="Wang L."/>
        </authorList>
    </citation>
    <scope>NUCLEOTIDE SEQUENCE [LARGE SCALE GENOMIC DNA]</scope>
    <source>
        <strain evidence="3">F13-1</strain>
    </source>
</reference>
<feature type="domain" description="DUF4399" evidence="1">
    <location>
        <begin position="58"/>
        <end position="149"/>
    </location>
</feature>
<dbReference type="Pfam" id="PF14347">
    <property type="entry name" value="DUF4399"/>
    <property type="match status" value="1"/>
</dbReference>